<evidence type="ECO:0000313" key="4">
    <source>
        <dbReference type="Proteomes" id="UP000253940"/>
    </source>
</evidence>
<dbReference type="RefSeq" id="WP_114899829.1">
    <property type="nucleotide sequence ID" value="NZ_CP031222.1"/>
</dbReference>
<dbReference type="InterPro" id="IPR022488">
    <property type="entry name" value="PPK2-related"/>
</dbReference>
<dbReference type="SUPFAM" id="SSF52540">
    <property type="entry name" value="P-loop containing nucleoside triphosphate hydrolases"/>
    <property type="match status" value="1"/>
</dbReference>
<feature type="region of interest" description="Disordered" evidence="1">
    <location>
        <begin position="156"/>
        <end position="176"/>
    </location>
</feature>
<keyword evidence="3" id="KW-0808">Transferase</keyword>
<gene>
    <name evidence="3" type="ORF">HYN46_13295</name>
</gene>
<evidence type="ECO:0000256" key="1">
    <source>
        <dbReference type="SAM" id="MobiDB-lite"/>
    </source>
</evidence>
<protein>
    <submittedName>
        <fullName evidence="3">Phosphate--AMP phosphotransferase</fullName>
    </submittedName>
</protein>
<keyword evidence="4" id="KW-1185">Reference proteome</keyword>
<evidence type="ECO:0000313" key="3">
    <source>
        <dbReference type="EMBL" id="AXI03721.1"/>
    </source>
</evidence>
<feature type="domain" description="Polyphosphate kinase-2-related" evidence="2">
    <location>
        <begin position="179"/>
        <end position="281"/>
    </location>
</feature>
<dbReference type="Gene3D" id="3.40.50.300">
    <property type="entry name" value="P-loop containing nucleotide triphosphate hydrolases"/>
    <property type="match status" value="2"/>
</dbReference>
<accession>A0A345P8W2</accession>
<proteinExistence type="predicted"/>
<reference evidence="3 4" key="1">
    <citation type="submission" date="2018-07" db="EMBL/GenBank/DDBJ databases">
        <title>Genome sequencing of Moraxellaceae gen. HYN0046.</title>
        <authorList>
            <person name="Kim M."/>
            <person name="Yi H."/>
        </authorList>
    </citation>
    <scope>NUCLEOTIDE SEQUENCE [LARGE SCALE GENOMIC DNA]</scope>
    <source>
        <strain evidence="3 4">HYN0046</strain>
    </source>
</reference>
<dbReference type="AlphaFoldDB" id="A0A345P8W2"/>
<dbReference type="KEGG" id="mbah:HYN46_13295"/>
<dbReference type="PANTHER" id="PTHR34383">
    <property type="entry name" value="POLYPHOSPHATE:AMP PHOSPHOTRANSFERASE-RELATED"/>
    <property type="match status" value="1"/>
</dbReference>
<dbReference type="Proteomes" id="UP000253940">
    <property type="component" value="Chromosome"/>
</dbReference>
<feature type="domain" description="Polyphosphate kinase-2-related" evidence="2">
    <location>
        <begin position="311"/>
        <end position="532"/>
    </location>
</feature>
<dbReference type="GO" id="GO:0016740">
    <property type="term" value="F:transferase activity"/>
    <property type="evidence" value="ECO:0007669"/>
    <property type="project" value="UniProtKB-KW"/>
</dbReference>
<organism evidence="3 4">
    <name type="scientific">Aquirhabdus parva</name>
    <dbReference type="NCBI Taxonomy" id="2283318"/>
    <lineage>
        <taxon>Bacteria</taxon>
        <taxon>Pseudomonadati</taxon>
        <taxon>Pseudomonadota</taxon>
        <taxon>Gammaproteobacteria</taxon>
        <taxon>Moraxellales</taxon>
        <taxon>Moraxellaceae</taxon>
        <taxon>Aquirhabdus</taxon>
    </lineage>
</organism>
<dbReference type="EMBL" id="CP031222">
    <property type="protein sequence ID" value="AXI03721.1"/>
    <property type="molecule type" value="Genomic_DNA"/>
</dbReference>
<dbReference type="Pfam" id="PF03976">
    <property type="entry name" value="PPK2"/>
    <property type="match status" value="2"/>
</dbReference>
<feature type="compositionally biased region" description="Basic and acidic residues" evidence="1">
    <location>
        <begin position="164"/>
        <end position="174"/>
    </location>
</feature>
<dbReference type="InterPro" id="IPR027417">
    <property type="entry name" value="P-loop_NTPase"/>
</dbReference>
<dbReference type="OrthoDB" id="9775224at2"/>
<name>A0A345P8W2_9GAMM</name>
<evidence type="ECO:0000259" key="2">
    <source>
        <dbReference type="Pfam" id="PF03976"/>
    </source>
</evidence>
<dbReference type="PANTHER" id="PTHR34383:SF3">
    <property type="entry name" value="POLYPHOSPHATE:AMP PHOSPHOTRANSFERASE"/>
    <property type="match status" value="1"/>
</dbReference>
<sequence length="535" mass="61288">MGKSTVESTAQKTLDTSLDQAVVQEDVVTEPLDVAHEVASIQAVPHVGQHTPDSLRLALIEAQYALRDTRDKPRGRGVVILMSGIELAGKGEALTQLRAWADPRLFKVHARMPVTPHSPVWIKDAALLPEKGEAVILFGNWYGDLLKAHMAYKQEKKSDKKKKDKDSKDSDDSQKMTGARFQRELEHLHAFEQDLRAQGITVCKCWFDLSWDGLQKRLDEVDKSEERWLNLHGLDWRDKEQYDQLQVLRTELGSDWINIDCSDASERNLKFGHIVLDALKTPRLPSPTAARRWQLAEIPAPLLLPDSSVMEKETYKARLKDAQKKFASLIRGRGDRPIVLVFEGMDAAGKGGAITRVVESLDPREYQVFPIAAPEPHELRHPYLWRFWSRLPEKFNGHVGMTIFDRSWYGRVLVERIEGLVKAGEWQSAYAEINRFERDLTSGGVIVLKFWLAISNDEQARRFTSRQQTPHKRFKITMDDWRNRKRWDDYLQSAADMFEHTNTAEAPWVIIASDDKLTARLAVLESLNRRLESVL</sequence>